<dbReference type="InterPro" id="IPR038933">
    <property type="entry name" value="Ovate"/>
</dbReference>
<evidence type="ECO:0000313" key="9">
    <source>
        <dbReference type="EMBL" id="PNT67414.1"/>
    </source>
</evidence>
<evidence type="ECO:0000313" key="10">
    <source>
        <dbReference type="EnsemblPlants" id="PNT67414"/>
    </source>
</evidence>
<feature type="compositionally biased region" description="Basic and acidic residues" evidence="7">
    <location>
        <begin position="56"/>
        <end position="66"/>
    </location>
</feature>
<accession>A0A2K2CZF3</accession>
<feature type="domain" description="OVATE" evidence="8">
    <location>
        <begin position="70"/>
        <end position="134"/>
    </location>
</feature>
<dbReference type="OrthoDB" id="690912at2759"/>
<gene>
    <name evidence="9" type="ORF">BRADI_3g27170v3</name>
</gene>
<dbReference type="ExpressionAtlas" id="A0A2K2CZF3">
    <property type="expression patterns" value="baseline"/>
</dbReference>
<keyword evidence="4 6" id="KW-0804">Transcription</keyword>
<proteinExistence type="predicted"/>
<dbReference type="Gramene" id="PNT67414">
    <property type="protein sequence ID" value="PNT67414"/>
    <property type="gene ID" value="BRADI_3g27170v3"/>
</dbReference>
<keyword evidence="3 6" id="KW-0805">Transcription regulation</keyword>
<reference evidence="9 10" key="1">
    <citation type="journal article" date="2010" name="Nature">
        <title>Genome sequencing and analysis of the model grass Brachypodium distachyon.</title>
        <authorList>
            <consortium name="International Brachypodium Initiative"/>
        </authorList>
    </citation>
    <scope>NUCLEOTIDE SEQUENCE [LARGE SCALE GENOMIC DNA]</scope>
    <source>
        <strain evidence="9 10">Bd21</strain>
    </source>
</reference>
<dbReference type="STRING" id="15368.A0A2K2CZF3"/>
<name>A0A2K2CZF3_BRADI</name>
<reference evidence="10" key="3">
    <citation type="submission" date="2018-08" db="UniProtKB">
        <authorList>
            <consortium name="EnsemblPlants"/>
        </authorList>
    </citation>
    <scope>IDENTIFICATION</scope>
    <source>
        <strain evidence="10">cv. Bd21</strain>
    </source>
</reference>
<dbReference type="AlphaFoldDB" id="A0A2K2CZF3"/>
<evidence type="ECO:0000256" key="3">
    <source>
        <dbReference type="ARBA" id="ARBA00023015"/>
    </source>
</evidence>
<keyword evidence="2 6" id="KW-0678">Repressor</keyword>
<dbReference type="PROSITE" id="PS51754">
    <property type="entry name" value="OVATE"/>
    <property type="match status" value="1"/>
</dbReference>
<dbReference type="FunCoup" id="A0A2K2CZF3">
    <property type="interactions" value="1"/>
</dbReference>
<comment type="subcellular location">
    <subcellularLocation>
        <location evidence="1 6">Nucleus</location>
    </subcellularLocation>
</comment>
<evidence type="ECO:0000259" key="8">
    <source>
        <dbReference type="PROSITE" id="PS51754"/>
    </source>
</evidence>
<evidence type="ECO:0000256" key="6">
    <source>
        <dbReference type="RuleBase" id="RU367028"/>
    </source>
</evidence>
<evidence type="ECO:0000256" key="2">
    <source>
        <dbReference type="ARBA" id="ARBA00022491"/>
    </source>
</evidence>
<evidence type="ECO:0000313" key="11">
    <source>
        <dbReference type="Proteomes" id="UP000008810"/>
    </source>
</evidence>
<evidence type="ECO:0000256" key="7">
    <source>
        <dbReference type="SAM" id="MobiDB-lite"/>
    </source>
</evidence>
<dbReference type="EnsemblPlants" id="PNT67414">
    <property type="protein sequence ID" value="PNT67414"/>
    <property type="gene ID" value="BRADI_3g27170v3"/>
</dbReference>
<evidence type="ECO:0000256" key="1">
    <source>
        <dbReference type="ARBA" id="ARBA00004123"/>
    </source>
</evidence>
<keyword evidence="11" id="KW-1185">Reference proteome</keyword>
<dbReference type="GO" id="GO:0045892">
    <property type="term" value="P:negative regulation of DNA-templated transcription"/>
    <property type="evidence" value="ECO:0007669"/>
    <property type="project" value="UniProtKB-UniRule"/>
</dbReference>
<dbReference type="InParanoid" id="A0A2K2CZF3"/>
<evidence type="ECO:0000256" key="5">
    <source>
        <dbReference type="ARBA" id="ARBA00023242"/>
    </source>
</evidence>
<feature type="region of interest" description="Disordered" evidence="7">
    <location>
        <begin position="45"/>
        <end position="74"/>
    </location>
</feature>
<dbReference type="PANTHER" id="PTHR33057:SF31">
    <property type="entry name" value="TRANSCRIPTION REPRESSOR"/>
    <property type="match status" value="1"/>
</dbReference>
<sequence>MDGDAPELADAAGGSLSAAIATRRLFLAPPGRSNSIVDSSEHAAAMYSGGSPSQRATDRKESETEAVRSVSMSTAAPRAEFLKSMLEMAEALGLDPRRGGDRARLHELLLCYIALNDSDTLRDILGAFTELLCLLNNATTGDNGAAAERATHRS</sequence>
<protein>
    <recommendedName>
        <fullName evidence="6">Transcription repressor</fullName>
    </recommendedName>
    <alternativeName>
        <fullName evidence="6">Ovate family protein</fullName>
    </alternativeName>
</protein>
<dbReference type="GO" id="GO:0005634">
    <property type="term" value="C:nucleus"/>
    <property type="evidence" value="ECO:0007669"/>
    <property type="project" value="UniProtKB-SubCell"/>
</dbReference>
<reference evidence="9" key="2">
    <citation type="submission" date="2017-06" db="EMBL/GenBank/DDBJ databases">
        <title>WGS assembly of Brachypodium distachyon.</title>
        <authorList>
            <consortium name="The International Brachypodium Initiative"/>
            <person name="Lucas S."/>
            <person name="Harmon-Smith M."/>
            <person name="Lail K."/>
            <person name="Tice H."/>
            <person name="Grimwood J."/>
            <person name="Bruce D."/>
            <person name="Barry K."/>
            <person name="Shu S."/>
            <person name="Lindquist E."/>
            <person name="Wang M."/>
            <person name="Pitluck S."/>
            <person name="Vogel J.P."/>
            <person name="Garvin D.F."/>
            <person name="Mockler T.C."/>
            <person name="Schmutz J."/>
            <person name="Rokhsar D."/>
            <person name="Bevan M.W."/>
        </authorList>
    </citation>
    <scope>NUCLEOTIDE SEQUENCE</scope>
    <source>
        <strain evidence="9">Bd21</strain>
    </source>
</reference>
<evidence type="ECO:0000256" key="4">
    <source>
        <dbReference type="ARBA" id="ARBA00023163"/>
    </source>
</evidence>
<dbReference type="EMBL" id="CM000882">
    <property type="protein sequence ID" value="PNT67414.1"/>
    <property type="molecule type" value="Genomic_DNA"/>
</dbReference>
<comment type="function">
    <text evidence="6">Transcriptional repressor that regulates multiple aspects of plant growth and development.</text>
</comment>
<organism evidence="9">
    <name type="scientific">Brachypodium distachyon</name>
    <name type="common">Purple false brome</name>
    <name type="synonym">Trachynia distachya</name>
    <dbReference type="NCBI Taxonomy" id="15368"/>
    <lineage>
        <taxon>Eukaryota</taxon>
        <taxon>Viridiplantae</taxon>
        <taxon>Streptophyta</taxon>
        <taxon>Embryophyta</taxon>
        <taxon>Tracheophyta</taxon>
        <taxon>Spermatophyta</taxon>
        <taxon>Magnoliopsida</taxon>
        <taxon>Liliopsida</taxon>
        <taxon>Poales</taxon>
        <taxon>Poaceae</taxon>
        <taxon>BOP clade</taxon>
        <taxon>Pooideae</taxon>
        <taxon>Stipodae</taxon>
        <taxon>Brachypodieae</taxon>
        <taxon>Brachypodium</taxon>
    </lineage>
</organism>
<dbReference type="Pfam" id="PF04844">
    <property type="entry name" value="Ovate"/>
    <property type="match status" value="1"/>
</dbReference>
<keyword evidence="5 6" id="KW-0539">Nucleus</keyword>
<dbReference type="Proteomes" id="UP000008810">
    <property type="component" value="Chromosome 3"/>
</dbReference>
<dbReference type="PANTHER" id="PTHR33057">
    <property type="entry name" value="TRANSCRIPTION REPRESSOR OFP7-RELATED"/>
    <property type="match status" value="1"/>
</dbReference>
<dbReference type="InterPro" id="IPR006458">
    <property type="entry name" value="Ovate_C"/>
</dbReference>